<feature type="chain" id="PRO_5037470795" evidence="4">
    <location>
        <begin position="18"/>
        <end position="438"/>
    </location>
</feature>
<organism evidence="5 6">
    <name type="scientific">Hyalella azteca</name>
    <name type="common">Amphipod</name>
    <dbReference type="NCBI Taxonomy" id="294128"/>
    <lineage>
        <taxon>Eukaryota</taxon>
        <taxon>Metazoa</taxon>
        <taxon>Ecdysozoa</taxon>
        <taxon>Arthropoda</taxon>
        <taxon>Crustacea</taxon>
        <taxon>Multicrustacea</taxon>
        <taxon>Malacostraca</taxon>
        <taxon>Eumalacostraca</taxon>
        <taxon>Peracarida</taxon>
        <taxon>Amphipoda</taxon>
        <taxon>Senticaudata</taxon>
        <taxon>Talitrida</taxon>
        <taxon>Talitroidea</taxon>
        <taxon>Hyalellidae</taxon>
        <taxon>Hyalella</taxon>
    </lineage>
</organism>
<dbReference type="OMA" id="TKPCKVW"/>
<dbReference type="RefSeq" id="XP_047735493.1">
    <property type="nucleotide sequence ID" value="XM_047879537.1"/>
</dbReference>
<dbReference type="InterPro" id="IPR029033">
    <property type="entry name" value="His_PPase_superfam"/>
</dbReference>
<dbReference type="InterPro" id="IPR033379">
    <property type="entry name" value="Acid_Pase_AS"/>
</dbReference>
<protein>
    <submittedName>
        <fullName evidence="6">Prostatic acid phosphatase-like</fullName>
    </submittedName>
</protein>
<dbReference type="PANTHER" id="PTHR11567">
    <property type="entry name" value="ACID PHOSPHATASE-RELATED"/>
    <property type="match status" value="1"/>
</dbReference>
<dbReference type="GeneID" id="108668753"/>
<dbReference type="Gene3D" id="3.40.50.1240">
    <property type="entry name" value="Phosphoglycerate mutase-like"/>
    <property type="match status" value="1"/>
</dbReference>
<dbReference type="Proteomes" id="UP000694843">
    <property type="component" value="Unplaced"/>
</dbReference>
<evidence type="ECO:0000256" key="1">
    <source>
        <dbReference type="ARBA" id="ARBA00000032"/>
    </source>
</evidence>
<comment type="similarity">
    <text evidence="2">Belongs to the histidine acid phosphatase family.</text>
</comment>
<dbReference type="PROSITE" id="PS00616">
    <property type="entry name" value="HIS_ACID_PHOSPHAT_1"/>
    <property type="match status" value="1"/>
</dbReference>
<dbReference type="PANTHER" id="PTHR11567:SF210">
    <property type="entry name" value="ACID PHOSPHATASE 5-RELATED"/>
    <property type="match status" value="1"/>
</dbReference>
<name>A0A979FF20_HYAAZ</name>
<gene>
    <name evidence="6" type="primary">LOC108668753</name>
</gene>
<keyword evidence="3" id="KW-0812">Transmembrane</keyword>
<dbReference type="InterPro" id="IPR050645">
    <property type="entry name" value="Histidine_acid_phosphatase"/>
</dbReference>
<reference evidence="6" key="1">
    <citation type="submission" date="2025-08" db="UniProtKB">
        <authorList>
            <consortium name="RefSeq"/>
        </authorList>
    </citation>
    <scope>IDENTIFICATION</scope>
    <source>
        <tissue evidence="6">Whole organism</tissue>
    </source>
</reference>
<evidence type="ECO:0000256" key="2">
    <source>
        <dbReference type="ARBA" id="ARBA00005375"/>
    </source>
</evidence>
<evidence type="ECO:0000313" key="5">
    <source>
        <dbReference type="Proteomes" id="UP000694843"/>
    </source>
</evidence>
<keyword evidence="5" id="KW-1185">Reference proteome</keyword>
<feature type="signal peptide" evidence="4">
    <location>
        <begin position="1"/>
        <end position="17"/>
    </location>
</feature>
<accession>A0A979FF20</accession>
<dbReference type="OrthoDB" id="10257284at2759"/>
<dbReference type="CDD" id="cd07061">
    <property type="entry name" value="HP_HAP_like"/>
    <property type="match status" value="1"/>
</dbReference>
<evidence type="ECO:0000313" key="6">
    <source>
        <dbReference type="RefSeq" id="XP_047735493.1"/>
    </source>
</evidence>
<keyword evidence="3" id="KW-1133">Transmembrane helix</keyword>
<dbReference type="GO" id="GO:0003993">
    <property type="term" value="F:acid phosphatase activity"/>
    <property type="evidence" value="ECO:0007669"/>
    <property type="project" value="UniProtKB-EC"/>
</dbReference>
<dbReference type="SUPFAM" id="SSF53254">
    <property type="entry name" value="Phosphoglycerate mutase-like"/>
    <property type="match status" value="1"/>
</dbReference>
<dbReference type="KEGG" id="hazt:108668753"/>
<keyword evidence="4" id="KW-0732">Signal</keyword>
<dbReference type="InterPro" id="IPR000560">
    <property type="entry name" value="His_Pase_clade-2"/>
</dbReference>
<dbReference type="Pfam" id="PF00328">
    <property type="entry name" value="His_Phos_2"/>
    <property type="match status" value="1"/>
</dbReference>
<keyword evidence="3" id="KW-0472">Membrane</keyword>
<evidence type="ECO:0000256" key="3">
    <source>
        <dbReference type="SAM" id="Phobius"/>
    </source>
</evidence>
<dbReference type="AlphaFoldDB" id="A0A979FF20"/>
<comment type="catalytic activity">
    <reaction evidence="1">
        <text>a phosphate monoester + H2O = an alcohol + phosphate</text>
        <dbReference type="Rhea" id="RHEA:15017"/>
        <dbReference type="ChEBI" id="CHEBI:15377"/>
        <dbReference type="ChEBI" id="CHEBI:30879"/>
        <dbReference type="ChEBI" id="CHEBI:43474"/>
        <dbReference type="ChEBI" id="CHEBI:67140"/>
        <dbReference type="EC" id="3.1.3.2"/>
    </reaction>
</comment>
<evidence type="ECO:0000256" key="4">
    <source>
        <dbReference type="SAM" id="SignalP"/>
    </source>
</evidence>
<proteinExistence type="inferred from homology"/>
<feature type="transmembrane region" description="Helical" evidence="3">
    <location>
        <begin position="403"/>
        <end position="423"/>
    </location>
</feature>
<sequence>MLFHLFTLFLAASSCAGQILYDEYIYTPAAPTLQHVSVLFRHGARSPISTYALDPNSHPDVWPQGLGRLTREGLKQVYQLGRWLRERYSAVLSVAWRYNQVVVRSSAEDRELNSAAALSAGLYSEYFLRSPNERFDEEMPWSPVPVHSAPPKMDMEIDTADSCTRLQQIEAELHQDASVVKFLQSINSTRSILAAKLNQSFDTVQSLSFLYDTFRVELSFLYDTFKVEKENNLTLADWAEPLMPTLDLARRRDFQFLAVTHEQKVLSAGPLLQKIVNNMLLKHDIGLNAVNMSLFAVHDTNLAVQLITIDNYDNRVPDYATALLYELHRHEKNGTYFVKMYYHNNTYAQSPMRELKLTTCDTECLLDDFIYHVSEFMPKDLTEQCQILTPPPQPSFLDTNRTAVILIAPFFAIFVSAIIFAIASKIRKCCCLRNYELF</sequence>